<feature type="region of interest" description="Disordered" evidence="6">
    <location>
        <begin position="77"/>
        <end position="96"/>
    </location>
</feature>
<gene>
    <name evidence="7" type="ORF">SCA03_17630</name>
</gene>
<evidence type="ECO:0000313" key="8">
    <source>
        <dbReference type="Proteomes" id="UP000319210"/>
    </source>
</evidence>
<organism evidence="7 8">
    <name type="scientific">Streptomyces cacaoi</name>
    <dbReference type="NCBI Taxonomy" id="1898"/>
    <lineage>
        <taxon>Bacteria</taxon>
        <taxon>Bacillati</taxon>
        <taxon>Actinomycetota</taxon>
        <taxon>Actinomycetes</taxon>
        <taxon>Kitasatosporales</taxon>
        <taxon>Streptomycetaceae</taxon>
        <taxon>Streptomyces</taxon>
    </lineage>
</organism>
<evidence type="ECO:0000256" key="2">
    <source>
        <dbReference type="ARBA" id="ARBA00012438"/>
    </source>
</evidence>
<evidence type="ECO:0000256" key="3">
    <source>
        <dbReference type="ARBA" id="ARBA00022679"/>
    </source>
</evidence>
<feature type="compositionally biased region" description="Basic residues" evidence="6">
    <location>
        <begin position="141"/>
        <end position="153"/>
    </location>
</feature>
<keyword evidence="8" id="KW-1185">Reference proteome</keyword>
<feature type="region of interest" description="Disordered" evidence="6">
    <location>
        <begin position="1"/>
        <end position="32"/>
    </location>
</feature>
<evidence type="ECO:0000256" key="1">
    <source>
        <dbReference type="ARBA" id="ARBA00000085"/>
    </source>
</evidence>
<reference evidence="7 8" key="1">
    <citation type="submission" date="2019-06" db="EMBL/GenBank/DDBJ databases">
        <title>Whole genome shotgun sequence of Streptomyces cacaoi subsp. cacaoi NBRC 12748.</title>
        <authorList>
            <person name="Hosoyama A."/>
            <person name="Uohara A."/>
            <person name="Ohji S."/>
            <person name="Ichikawa N."/>
        </authorList>
    </citation>
    <scope>NUCLEOTIDE SEQUENCE [LARGE SCALE GENOMIC DNA]</scope>
    <source>
        <strain evidence="7 8">NBRC 12748</strain>
    </source>
</reference>
<keyword evidence="3" id="KW-0808">Transferase</keyword>
<name>A0A4Y3QVH1_STRCI</name>
<evidence type="ECO:0000256" key="5">
    <source>
        <dbReference type="ARBA" id="ARBA00023012"/>
    </source>
</evidence>
<protein>
    <recommendedName>
        <fullName evidence="2">histidine kinase</fullName>
        <ecNumber evidence="2">2.7.13.3</ecNumber>
    </recommendedName>
</protein>
<dbReference type="InterPro" id="IPR036890">
    <property type="entry name" value="HATPase_C_sf"/>
</dbReference>
<evidence type="ECO:0000313" key="7">
    <source>
        <dbReference type="EMBL" id="GEB49212.1"/>
    </source>
</evidence>
<dbReference type="AlphaFoldDB" id="A0A4Y3QVH1"/>
<dbReference type="EMBL" id="BJMM01000006">
    <property type="protein sequence ID" value="GEB49212.1"/>
    <property type="molecule type" value="Genomic_DNA"/>
</dbReference>
<proteinExistence type="predicted"/>
<feature type="compositionally biased region" description="Polar residues" evidence="6">
    <location>
        <begin position="1"/>
        <end position="10"/>
    </location>
</feature>
<dbReference type="EC" id="2.7.13.3" evidence="2"/>
<dbReference type="InterPro" id="IPR050482">
    <property type="entry name" value="Sensor_HK_TwoCompSys"/>
</dbReference>
<sequence length="201" mass="21535">MPSLVASSRSAGLPVELRTTGEPRPLPETTERAASRIAQEALTSMHKHAPGAQTESAVAYRDDTVCVSVRNYVPTEVRSGEEPASDGTPRLPSGGHGLTGLIGLIGLRERVRLAGGGGQTGTARRRLPGGSRTARALPRGDRRRARVRKHSRNRNPSQQRPEHAARPSRALPGGRAERLCPSQVFRTPALGRDRVTDTSHG</sequence>
<keyword evidence="4" id="KW-0418">Kinase</keyword>
<keyword evidence="5" id="KW-0902">Two-component regulatory system</keyword>
<evidence type="ECO:0000256" key="4">
    <source>
        <dbReference type="ARBA" id="ARBA00022777"/>
    </source>
</evidence>
<evidence type="ECO:0000256" key="6">
    <source>
        <dbReference type="SAM" id="MobiDB-lite"/>
    </source>
</evidence>
<feature type="compositionally biased region" description="Basic and acidic residues" evidence="6">
    <location>
        <begin position="191"/>
        <end position="201"/>
    </location>
</feature>
<dbReference type="Proteomes" id="UP000319210">
    <property type="component" value="Unassembled WGS sequence"/>
</dbReference>
<accession>A0A4Y3QVH1</accession>
<dbReference type="GO" id="GO:0004673">
    <property type="term" value="F:protein histidine kinase activity"/>
    <property type="evidence" value="ECO:0007669"/>
    <property type="project" value="UniProtKB-EC"/>
</dbReference>
<comment type="catalytic activity">
    <reaction evidence="1">
        <text>ATP + protein L-histidine = ADP + protein N-phospho-L-histidine.</text>
        <dbReference type="EC" id="2.7.13.3"/>
    </reaction>
</comment>
<dbReference type="Gene3D" id="3.30.565.10">
    <property type="entry name" value="Histidine kinase-like ATPase, C-terminal domain"/>
    <property type="match status" value="1"/>
</dbReference>
<dbReference type="PANTHER" id="PTHR24421">
    <property type="entry name" value="NITRATE/NITRITE SENSOR PROTEIN NARX-RELATED"/>
    <property type="match status" value="1"/>
</dbReference>
<dbReference type="GO" id="GO:0000160">
    <property type="term" value="P:phosphorelay signal transduction system"/>
    <property type="evidence" value="ECO:0007669"/>
    <property type="project" value="UniProtKB-KW"/>
</dbReference>
<dbReference type="PANTHER" id="PTHR24421:SF10">
    <property type="entry name" value="NITRATE_NITRITE SENSOR PROTEIN NARQ"/>
    <property type="match status" value="1"/>
</dbReference>
<comment type="caution">
    <text evidence="7">The sequence shown here is derived from an EMBL/GenBank/DDBJ whole genome shotgun (WGS) entry which is preliminary data.</text>
</comment>
<feature type="region of interest" description="Disordered" evidence="6">
    <location>
        <begin position="115"/>
        <end position="201"/>
    </location>
</feature>